<feature type="domain" description="Histidine kinase" evidence="6">
    <location>
        <begin position="337"/>
        <end position="448"/>
    </location>
</feature>
<dbReference type="EC" id="2.7.13.3" evidence="2"/>
<comment type="catalytic activity">
    <reaction evidence="1">
        <text>ATP + protein L-histidine = ADP + protein N-phospho-L-histidine.</text>
        <dbReference type="EC" id="2.7.13.3"/>
    </reaction>
</comment>
<dbReference type="PANTHER" id="PTHR34220">
    <property type="entry name" value="SENSOR HISTIDINE KINASE YPDA"/>
    <property type="match status" value="1"/>
</dbReference>
<accession>A0A3E4QQF4</accession>
<dbReference type="InterPro" id="IPR050640">
    <property type="entry name" value="Bact_2-comp_sensor_kinase"/>
</dbReference>
<dbReference type="InterPro" id="IPR010559">
    <property type="entry name" value="Sig_transdc_His_kin_internal"/>
</dbReference>
<keyword evidence="3 7" id="KW-0808">Transferase</keyword>
<dbReference type="Gene3D" id="3.30.450.40">
    <property type="match status" value="1"/>
</dbReference>
<evidence type="ECO:0000256" key="3">
    <source>
        <dbReference type="ARBA" id="ARBA00022777"/>
    </source>
</evidence>
<gene>
    <name evidence="7" type="ORF">DXC81_08645</name>
</gene>
<keyword evidence="3 7" id="KW-0418">Kinase</keyword>
<dbReference type="SUPFAM" id="SSF55874">
    <property type="entry name" value="ATPase domain of HSP90 chaperone/DNA topoisomerase II/histidine kinase"/>
    <property type="match status" value="1"/>
</dbReference>
<evidence type="ECO:0000256" key="1">
    <source>
        <dbReference type="ARBA" id="ARBA00000085"/>
    </source>
</evidence>
<keyword evidence="5" id="KW-0472">Membrane</keyword>
<evidence type="ECO:0000256" key="4">
    <source>
        <dbReference type="ARBA" id="ARBA00023012"/>
    </source>
</evidence>
<dbReference type="EMBL" id="QSRJ01000010">
    <property type="protein sequence ID" value="RGL08431.1"/>
    <property type="molecule type" value="Genomic_DNA"/>
</dbReference>
<dbReference type="RefSeq" id="WP_117680033.1">
    <property type="nucleotide sequence ID" value="NZ_CAJJKC010000004.1"/>
</dbReference>
<feature type="transmembrane region" description="Helical" evidence="5">
    <location>
        <begin position="21"/>
        <end position="43"/>
    </location>
</feature>
<dbReference type="InterPro" id="IPR036890">
    <property type="entry name" value="HATPase_C_sf"/>
</dbReference>
<name>A0A3E4QQF4_9ACTN</name>
<reference evidence="7 8" key="1">
    <citation type="submission" date="2018-08" db="EMBL/GenBank/DDBJ databases">
        <title>A genome reference for cultivated species of the human gut microbiota.</title>
        <authorList>
            <person name="Zou Y."/>
            <person name="Xue W."/>
            <person name="Luo G."/>
        </authorList>
    </citation>
    <scope>NUCLEOTIDE SEQUENCE [LARGE SCALE GENOMIC DNA]</scope>
    <source>
        <strain evidence="7 8">TF08-14</strain>
    </source>
</reference>
<keyword evidence="5" id="KW-0812">Transmembrane</keyword>
<dbReference type="SMART" id="SM00387">
    <property type="entry name" value="HATPase_c"/>
    <property type="match status" value="1"/>
</dbReference>
<comment type="caution">
    <text evidence="7">The sequence shown here is derived from an EMBL/GenBank/DDBJ whole genome shotgun (WGS) entry which is preliminary data.</text>
</comment>
<dbReference type="Pfam" id="PF06580">
    <property type="entry name" value="His_kinase"/>
    <property type="match status" value="1"/>
</dbReference>
<dbReference type="InterPro" id="IPR003594">
    <property type="entry name" value="HATPase_dom"/>
</dbReference>
<dbReference type="InterPro" id="IPR029016">
    <property type="entry name" value="GAF-like_dom_sf"/>
</dbReference>
<proteinExistence type="predicted"/>
<dbReference type="PROSITE" id="PS50109">
    <property type="entry name" value="HIS_KIN"/>
    <property type="match status" value="1"/>
</dbReference>
<keyword evidence="5" id="KW-1133">Transmembrane helix</keyword>
<evidence type="ECO:0000313" key="8">
    <source>
        <dbReference type="Proteomes" id="UP000260943"/>
    </source>
</evidence>
<sequence length="452" mass="48986">MNDKNKSFLGVARSALLASIPLLRVAAAVCALALAVYLVYSIIEGTESILTLVACALMCVFLLIFAHLCLNPDTLRSQYAEQTLSIASEMLEDIRDGLTPESAEAICRRLLPETRAMTIAVTDRERVLACVGALAEQFPPGSPIHTPATRYALDHGLVQSFTNATPTFSDSLTAPPIPAGIIAPLKVRGKSVGTLKFYFSSPHAVNRTQYALVSGFAELISTQLATHELERQDELTARAELRALQAQINPHFLFNTLNTIAALTRTEPARARELLRDFAAFYRSTLDNSGSLIPISRELAQTNRYLTFERARFGDDRIIATMDVEEGVEDAPVPAFIIQPLVENAVRHAMKDEGALHIAVRVRSEGGEGICIEVSDDGAGMDRDTAARLFNASLPMPDSQSPQGGGAGVATRNISERIKRFYGPRSSAEVSSTPGEGTTITLHLDLQESMFA</sequence>
<dbReference type="AlphaFoldDB" id="A0A3E4QQF4"/>
<dbReference type="SUPFAM" id="SSF55781">
    <property type="entry name" value="GAF domain-like"/>
    <property type="match status" value="1"/>
</dbReference>
<dbReference type="InterPro" id="IPR005467">
    <property type="entry name" value="His_kinase_dom"/>
</dbReference>
<dbReference type="Pfam" id="PF02518">
    <property type="entry name" value="HATPase_c"/>
    <property type="match status" value="1"/>
</dbReference>
<dbReference type="PRINTS" id="PR00344">
    <property type="entry name" value="BCTRLSENSOR"/>
</dbReference>
<dbReference type="Gene3D" id="3.30.565.10">
    <property type="entry name" value="Histidine kinase-like ATPase, C-terminal domain"/>
    <property type="match status" value="1"/>
</dbReference>
<organism evidence="7 8">
    <name type="scientific">Collinsella tanakaei</name>
    <dbReference type="NCBI Taxonomy" id="626935"/>
    <lineage>
        <taxon>Bacteria</taxon>
        <taxon>Bacillati</taxon>
        <taxon>Actinomycetota</taxon>
        <taxon>Coriobacteriia</taxon>
        <taxon>Coriobacteriales</taxon>
        <taxon>Coriobacteriaceae</taxon>
        <taxon>Collinsella</taxon>
    </lineage>
</organism>
<dbReference type="Proteomes" id="UP000260943">
    <property type="component" value="Unassembled WGS sequence"/>
</dbReference>
<evidence type="ECO:0000259" key="6">
    <source>
        <dbReference type="PROSITE" id="PS50109"/>
    </source>
</evidence>
<evidence type="ECO:0000313" key="7">
    <source>
        <dbReference type="EMBL" id="RGL08431.1"/>
    </source>
</evidence>
<protein>
    <recommendedName>
        <fullName evidence="2">histidine kinase</fullName>
        <ecNumber evidence="2">2.7.13.3</ecNumber>
    </recommendedName>
</protein>
<dbReference type="GO" id="GO:0016020">
    <property type="term" value="C:membrane"/>
    <property type="evidence" value="ECO:0007669"/>
    <property type="project" value="InterPro"/>
</dbReference>
<keyword evidence="4" id="KW-0902">Two-component regulatory system</keyword>
<evidence type="ECO:0000256" key="2">
    <source>
        <dbReference type="ARBA" id="ARBA00012438"/>
    </source>
</evidence>
<dbReference type="InterPro" id="IPR004358">
    <property type="entry name" value="Sig_transdc_His_kin-like_C"/>
</dbReference>
<feature type="transmembrane region" description="Helical" evidence="5">
    <location>
        <begin position="49"/>
        <end position="70"/>
    </location>
</feature>
<dbReference type="PANTHER" id="PTHR34220:SF7">
    <property type="entry name" value="SENSOR HISTIDINE KINASE YPDA"/>
    <property type="match status" value="1"/>
</dbReference>
<evidence type="ECO:0000256" key="5">
    <source>
        <dbReference type="SAM" id="Phobius"/>
    </source>
</evidence>
<dbReference type="GO" id="GO:0000155">
    <property type="term" value="F:phosphorelay sensor kinase activity"/>
    <property type="evidence" value="ECO:0007669"/>
    <property type="project" value="InterPro"/>
</dbReference>